<evidence type="ECO:0000313" key="4">
    <source>
        <dbReference type="EMBL" id="BDD00682.1"/>
    </source>
</evidence>
<dbReference type="EMBL" id="AP025293">
    <property type="protein sequence ID" value="BDD00682.1"/>
    <property type="molecule type" value="Genomic_DNA"/>
</dbReference>
<protein>
    <recommendedName>
        <fullName evidence="3">PNPLA domain-containing protein</fullName>
    </recommendedName>
</protein>
<dbReference type="Gene3D" id="3.40.1090.10">
    <property type="entry name" value="Cytosolic phospholipase A2 catalytic domain"/>
    <property type="match status" value="1"/>
</dbReference>
<keyword evidence="4" id="KW-0614">Plasmid</keyword>
<dbReference type="RefSeq" id="WP_338398496.1">
    <property type="nucleotide sequence ID" value="NZ_AP025293.1"/>
</dbReference>
<dbReference type="InterPro" id="IPR016035">
    <property type="entry name" value="Acyl_Trfase/lysoPLipase"/>
</dbReference>
<evidence type="ECO:0000256" key="1">
    <source>
        <dbReference type="ARBA" id="ARBA00010240"/>
    </source>
</evidence>
<proteinExistence type="inferred from homology"/>
<organism evidence="4 5">
    <name type="scientific">Persicobacter psychrovividus</name>
    <dbReference type="NCBI Taxonomy" id="387638"/>
    <lineage>
        <taxon>Bacteria</taxon>
        <taxon>Pseudomonadati</taxon>
        <taxon>Bacteroidota</taxon>
        <taxon>Cytophagia</taxon>
        <taxon>Cytophagales</taxon>
        <taxon>Persicobacteraceae</taxon>
        <taxon>Persicobacter</taxon>
    </lineage>
</organism>
<dbReference type="SUPFAM" id="SSF52151">
    <property type="entry name" value="FabD/lysophospholipase-like"/>
    <property type="match status" value="1"/>
</dbReference>
<dbReference type="InterPro" id="IPR002641">
    <property type="entry name" value="PNPLA_dom"/>
</dbReference>
<name>A0ABM7VIT4_9BACT</name>
<geneLocation type="plasmid" evidence="4 5">
    <name>pPP1</name>
</geneLocation>
<reference evidence="4 5" key="1">
    <citation type="submission" date="2021-12" db="EMBL/GenBank/DDBJ databases">
        <title>Genome sequencing of bacteria with rrn-lacking chromosome and rrn-plasmid.</title>
        <authorList>
            <person name="Anda M."/>
            <person name="Iwasaki W."/>
        </authorList>
    </citation>
    <scope>NUCLEOTIDE SEQUENCE [LARGE SCALE GENOMIC DNA]</scope>
    <source>
        <strain evidence="4 5">NBRC 101262</strain>
        <plasmid evidence="4 5">pPP1</plasmid>
    </source>
</reference>
<dbReference type="Pfam" id="PF01734">
    <property type="entry name" value="Patatin"/>
    <property type="match status" value="1"/>
</dbReference>
<dbReference type="CDD" id="cd07199">
    <property type="entry name" value="Pat17_PNPLA8_PNPLA9_like"/>
    <property type="match status" value="1"/>
</dbReference>
<gene>
    <name evidence="4" type="ORF">PEPS_29620</name>
</gene>
<comment type="similarity">
    <text evidence="1">Belongs to the patatin family.</text>
</comment>
<dbReference type="PANTHER" id="PTHR32176">
    <property type="entry name" value="XYLOSE ISOMERASE"/>
    <property type="match status" value="1"/>
</dbReference>
<sequence>MLKHKLLTIDGGGTRGVIPATILMHLEEYLQGKQAGKSLNHYFDLVMGTSTGGIIALAIGAGIPMRAIRDLYLKEASEIFKDSIFDDLRDGFWNLFGADYTQKVLSQKLQAEFEKAGVTTMGEINRTSRAKILVAAFHLNPAANEQGVHNFRPRIFNSWFRRDSDLPLYKIGCATSAGPTFFPVYGLNDHRYIDGGVAMNNPAMAAVSFAMNKNIDPSSTAHGGPEGQQKGLGKSIHELALLSLGTGTSNTAHISAEQVGKGDWGAAKWINHMSDLLTEANMQSTAYYVEQLFHDNKDYLRVNFNLADPKYQLNLKDGEAIKIDETDPQRLQQLVDIADRYWEEHQSELKSFFDRTADESQWVV</sequence>
<evidence type="ECO:0000313" key="5">
    <source>
        <dbReference type="Proteomes" id="UP001354989"/>
    </source>
</evidence>
<accession>A0ABM7VIT4</accession>
<evidence type="ECO:0000259" key="3">
    <source>
        <dbReference type="Pfam" id="PF01734"/>
    </source>
</evidence>
<dbReference type="PANTHER" id="PTHR32176:SF92">
    <property type="entry name" value="XYLOSE ISOMERASE"/>
    <property type="match status" value="1"/>
</dbReference>
<dbReference type="Proteomes" id="UP001354989">
    <property type="component" value="Plasmid pPP1"/>
</dbReference>
<evidence type="ECO:0000256" key="2">
    <source>
        <dbReference type="ARBA" id="ARBA00023098"/>
    </source>
</evidence>
<feature type="domain" description="PNPLA" evidence="3">
    <location>
        <begin position="7"/>
        <end position="206"/>
    </location>
</feature>
<keyword evidence="2" id="KW-0443">Lipid metabolism</keyword>
<keyword evidence="5" id="KW-1185">Reference proteome</keyword>